<sequence length="288" mass="32140">MVVPKFFLLEIRDFVFVWGYLKNKDQQKQNESKDDMVESDIEFVETGPQVIEIPDANDSSFRLAFELGPHAVARLQRSIVPLPRLLLNEIKKSASKTKNIPASSHLESVPAAPTPLAVALPEAPAPLSLALAFAAPPARHAARQREVTTDNVVDRDRDRMKDKEKSHKDREADKEKQREREKKGLPPIKKENLSVCSTTLWVGHVSKLATQEELSDLFGAVGGVAAIDVVAPRGCAFVVMERRRDAHKALTTLNKHKLHSKEIKGRLLRAAYPRIDLMHATVHVVPGR</sequence>
<comment type="caution">
    <text evidence="1">The sequence shown here is derived from an EMBL/GenBank/DDBJ whole genome shotgun (WGS) entry which is preliminary data.</text>
</comment>
<protein>
    <submittedName>
        <fullName evidence="1">Uncharacterized protein</fullName>
    </submittedName>
</protein>
<organism evidence="1 2">
    <name type="scientific">Choristoneura fumiferana</name>
    <name type="common">Spruce budworm moth</name>
    <name type="synonym">Archips fumiferana</name>
    <dbReference type="NCBI Taxonomy" id="7141"/>
    <lineage>
        <taxon>Eukaryota</taxon>
        <taxon>Metazoa</taxon>
        <taxon>Ecdysozoa</taxon>
        <taxon>Arthropoda</taxon>
        <taxon>Hexapoda</taxon>
        <taxon>Insecta</taxon>
        <taxon>Pterygota</taxon>
        <taxon>Neoptera</taxon>
        <taxon>Endopterygota</taxon>
        <taxon>Lepidoptera</taxon>
        <taxon>Glossata</taxon>
        <taxon>Ditrysia</taxon>
        <taxon>Tortricoidea</taxon>
        <taxon>Tortricidae</taxon>
        <taxon>Tortricinae</taxon>
        <taxon>Choristoneura</taxon>
    </lineage>
</organism>
<evidence type="ECO:0000313" key="2">
    <source>
        <dbReference type="Proteomes" id="UP001064048"/>
    </source>
</evidence>
<gene>
    <name evidence="1" type="ORF">MSG28_009915</name>
</gene>
<name>A0ACC0JDB6_CHOFU</name>
<evidence type="ECO:0000313" key="1">
    <source>
        <dbReference type="EMBL" id="KAI8422010.1"/>
    </source>
</evidence>
<accession>A0ACC0JDB6</accession>
<dbReference type="EMBL" id="CM046116">
    <property type="protein sequence ID" value="KAI8422010.1"/>
    <property type="molecule type" value="Genomic_DNA"/>
</dbReference>
<dbReference type="Proteomes" id="UP001064048">
    <property type="component" value="Chromosome 16"/>
</dbReference>
<keyword evidence="2" id="KW-1185">Reference proteome</keyword>
<reference evidence="1 2" key="1">
    <citation type="journal article" date="2022" name="Genome Biol. Evol.">
        <title>The Spruce Budworm Genome: Reconstructing the Evolutionary History of Antifreeze Proteins.</title>
        <authorList>
            <person name="Beliveau C."/>
            <person name="Gagne P."/>
            <person name="Picq S."/>
            <person name="Vernygora O."/>
            <person name="Keeling C.I."/>
            <person name="Pinkney K."/>
            <person name="Doucet D."/>
            <person name="Wen F."/>
            <person name="Johnston J.S."/>
            <person name="Maaroufi H."/>
            <person name="Boyle B."/>
            <person name="Laroche J."/>
            <person name="Dewar K."/>
            <person name="Juretic N."/>
            <person name="Blackburn G."/>
            <person name="Nisole A."/>
            <person name="Brunet B."/>
            <person name="Brandao M."/>
            <person name="Lumley L."/>
            <person name="Duan J."/>
            <person name="Quan G."/>
            <person name="Lucarotti C.J."/>
            <person name="Roe A.D."/>
            <person name="Sperling F.A.H."/>
            <person name="Levesque R.C."/>
            <person name="Cusson M."/>
        </authorList>
    </citation>
    <scope>NUCLEOTIDE SEQUENCE [LARGE SCALE GENOMIC DNA]</scope>
    <source>
        <strain evidence="1">Glfc:IPQL:Cfum</strain>
    </source>
</reference>
<proteinExistence type="predicted"/>